<dbReference type="PANTHER" id="PTHR45927:SF11">
    <property type="entry name" value="LYSM DOMAIN RECEPTOR-LIKE KINASE 4"/>
    <property type="match status" value="1"/>
</dbReference>
<accession>A0A4S8K8U7</accession>
<dbReference type="InterPro" id="IPR056562">
    <property type="entry name" value="LysM2_CERK1_LYK3_4_5"/>
</dbReference>
<evidence type="ECO:0000256" key="2">
    <source>
        <dbReference type="ARBA" id="ARBA00022475"/>
    </source>
</evidence>
<keyword evidence="4 12" id="KW-0732">Signal</keyword>
<reference evidence="15 16" key="1">
    <citation type="journal article" date="2019" name="Nat. Plants">
        <title>Genome sequencing of Musa balbisiana reveals subgenome evolution and function divergence in polyploid bananas.</title>
        <authorList>
            <person name="Yao X."/>
        </authorList>
    </citation>
    <scope>NUCLEOTIDE SEQUENCE [LARGE SCALE GENOMIC DNA]</scope>
    <source>
        <strain evidence="16">cv. DH-PKW</strain>
        <tissue evidence="15">Leaves</tissue>
    </source>
</reference>
<dbReference type="FunFam" id="1.10.510.10:FF:000468">
    <property type="entry name" value="PTI1-like tyrosine-protein kinase 3"/>
    <property type="match status" value="1"/>
</dbReference>
<comment type="subcellular location">
    <subcellularLocation>
        <location evidence="1">Cell membrane</location>
        <topology evidence="1">Single-pass membrane protein</topology>
    </subcellularLocation>
</comment>
<keyword evidence="5" id="KW-0547">Nucleotide-binding</keyword>
<dbReference type="Proteomes" id="UP000317650">
    <property type="component" value="Chromosome 4"/>
</dbReference>
<dbReference type="Pfam" id="PF23473">
    <property type="entry name" value="LysM3_LYK4_5"/>
    <property type="match status" value="1"/>
</dbReference>
<dbReference type="PANTHER" id="PTHR45927">
    <property type="entry name" value="LYSM-DOMAIN RECEPTOR-LIKE KINASE-RELATED"/>
    <property type="match status" value="1"/>
</dbReference>
<dbReference type="GO" id="GO:0005524">
    <property type="term" value="F:ATP binding"/>
    <property type="evidence" value="ECO:0007669"/>
    <property type="project" value="UniProtKB-KW"/>
</dbReference>
<dbReference type="Gene3D" id="3.30.200.20">
    <property type="entry name" value="Phosphorylase Kinase, domain 1"/>
    <property type="match status" value="1"/>
</dbReference>
<evidence type="ECO:0000256" key="1">
    <source>
        <dbReference type="ARBA" id="ARBA00004162"/>
    </source>
</evidence>
<dbReference type="STRING" id="52838.A0A4S8K8U7"/>
<evidence type="ECO:0000256" key="9">
    <source>
        <dbReference type="ARBA" id="ARBA00023157"/>
    </source>
</evidence>
<dbReference type="InterPro" id="IPR000719">
    <property type="entry name" value="Prot_kinase_dom"/>
</dbReference>
<evidence type="ECO:0000256" key="10">
    <source>
        <dbReference type="SAM" id="MobiDB-lite"/>
    </source>
</evidence>
<dbReference type="PROSITE" id="PS50011">
    <property type="entry name" value="PROTEIN_KINASE_DOM"/>
    <property type="match status" value="1"/>
</dbReference>
<keyword evidence="2" id="KW-1003">Cell membrane</keyword>
<feature type="signal peptide" evidence="12">
    <location>
        <begin position="1"/>
        <end position="25"/>
    </location>
</feature>
<sequence length="644" mass="69625">MASQSLTLLFFFLPLLPSLLPVLHAQQPYEGLLTTDCDTQHDSSSLLGYFCNSQPNCQAFLTFHSQPPYNSVVSISSLLSSHPSELSQANSVSPTATFPTGTKVVVPVNCSCSGAYYQLNSSYLVQSGDTALVVANNTYQSLSTCQSIMNQSLNGTTKLFIGVEITVPLRCACPTSNQTSNGVKYLLSYLVDNGDTIFGISSRFGVDQQSIEEANEISGTNIYPFTTLLIPLRSQPNTSQLAAPPPPPPPQSPPAAPPPAGNSSSHAGLYAGIGVAAGALALAALVAIYCVAAKAKKKKKKVGEALPPNDSTTYGTAYGKSSDVESYEKEASEDIKTMISEIGHALRVYKFEELQLATENFSYECLIEGSVYRGIFNGDAAAVKVINGDVSKEVEVLKKINHFNLIKLSGISFNQGQWFLVYEYADNGPLSHWIFDTSGSKVLSWVQRMQIAVDVANGVSYLHSYTEPAYVHKDIRSSNILLDQTMRAKVANFGMARASEGRDGEFVLTRHIVGTKGYLAPEYLEHGLVSPKLDVYAFGVVMMETITGRDGTETQRGDKFSWNALVTMVSEGGGGGGDAMEKLGSFMDPLLAGKYPSDLGLEMVRLIERCLRRDAGSRPSMEEVAQSLSRIHSMSLIWEQSPAY</sequence>
<dbReference type="Pfam" id="PF23446">
    <property type="entry name" value="LysM1_NFP_LYK"/>
    <property type="match status" value="1"/>
</dbReference>
<dbReference type="Pfam" id="PF00069">
    <property type="entry name" value="Pkinase"/>
    <property type="match status" value="1"/>
</dbReference>
<dbReference type="PROSITE" id="PS51782">
    <property type="entry name" value="LYSM"/>
    <property type="match status" value="1"/>
</dbReference>
<evidence type="ECO:0000256" key="4">
    <source>
        <dbReference type="ARBA" id="ARBA00022729"/>
    </source>
</evidence>
<dbReference type="AlphaFoldDB" id="A0A4S8K8U7"/>
<dbReference type="InterPro" id="IPR011009">
    <property type="entry name" value="Kinase-like_dom_sf"/>
</dbReference>
<dbReference type="InterPro" id="IPR008266">
    <property type="entry name" value="Tyr_kinase_AS"/>
</dbReference>
<dbReference type="EMBL" id="PYDT01000001">
    <property type="protein sequence ID" value="THU71424.1"/>
    <property type="molecule type" value="Genomic_DNA"/>
</dbReference>
<evidence type="ECO:0000313" key="15">
    <source>
        <dbReference type="EMBL" id="THU71424.1"/>
    </source>
</evidence>
<keyword evidence="16" id="KW-1185">Reference proteome</keyword>
<evidence type="ECO:0000256" key="5">
    <source>
        <dbReference type="ARBA" id="ARBA00022741"/>
    </source>
</evidence>
<gene>
    <name evidence="15" type="ORF">C4D60_Mb04t01260</name>
</gene>
<dbReference type="InterPro" id="IPR036779">
    <property type="entry name" value="LysM_dom_sf"/>
</dbReference>
<dbReference type="GO" id="GO:0004672">
    <property type="term" value="F:protein kinase activity"/>
    <property type="evidence" value="ECO:0007669"/>
    <property type="project" value="InterPro"/>
</dbReference>
<dbReference type="CDD" id="cd00118">
    <property type="entry name" value="LysM"/>
    <property type="match status" value="1"/>
</dbReference>
<dbReference type="Pfam" id="PF23472">
    <property type="entry name" value="LysM2_CERK1_LYK3_4_5"/>
    <property type="match status" value="1"/>
</dbReference>
<keyword evidence="9" id="KW-1015">Disulfide bond</keyword>
<evidence type="ECO:0000256" key="3">
    <source>
        <dbReference type="ARBA" id="ARBA00022692"/>
    </source>
</evidence>
<keyword evidence="8 11" id="KW-0472">Membrane</keyword>
<dbReference type="InterPro" id="IPR018392">
    <property type="entry name" value="LysM"/>
</dbReference>
<evidence type="ECO:0000259" key="14">
    <source>
        <dbReference type="PROSITE" id="PS51782"/>
    </source>
</evidence>
<feature type="domain" description="Protein kinase" evidence="13">
    <location>
        <begin position="312"/>
        <end position="635"/>
    </location>
</feature>
<dbReference type="InterPro" id="IPR056563">
    <property type="entry name" value="LysM3_LYK4_5"/>
</dbReference>
<evidence type="ECO:0008006" key="17">
    <source>
        <dbReference type="Google" id="ProtNLM"/>
    </source>
</evidence>
<evidence type="ECO:0000256" key="11">
    <source>
        <dbReference type="SAM" id="Phobius"/>
    </source>
</evidence>
<comment type="caution">
    <text evidence="15">The sequence shown here is derived from an EMBL/GenBank/DDBJ whole genome shotgun (WGS) entry which is preliminary data.</text>
</comment>
<keyword evidence="6" id="KW-0067">ATP-binding</keyword>
<feature type="region of interest" description="Disordered" evidence="10">
    <location>
        <begin position="236"/>
        <end position="263"/>
    </location>
</feature>
<feature type="domain" description="LysM" evidence="14">
    <location>
        <begin position="187"/>
        <end position="230"/>
    </location>
</feature>
<keyword evidence="7 11" id="KW-1133">Transmembrane helix</keyword>
<dbReference type="SUPFAM" id="SSF54106">
    <property type="entry name" value="LysM domain"/>
    <property type="match status" value="1"/>
</dbReference>
<feature type="compositionally biased region" description="Pro residues" evidence="10">
    <location>
        <begin position="243"/>
        <end position="260"/>
    </location>
</feature>
<dbReference type="InterPro" id="IPR056561">
    <property type="entry name" value="NFP_LYK_LysM1"/>
</dbReference>
<dbReference type="Gene3D" id="3.10.350.10">
    <property type="entry name" value="LysM domain"/>
    <property type="match status" value="1"/>
</dbReference>
<dbReference type="Gene3D" id="1.10.510.10">
    <property type="entry name" value="Transferase(Phosphotransferase) domain 1"/>
    <property type="match status" value="1"/>
</dbReference>
<evidence type="ECO:0000256" key="7">
    <source>
        <dbReference type="ARBA" id="ARBA00022989"/>
    </source>
</evidence>
<dbReference type="GO" id="GO:0005886">
    <property type="term" value="C:plasma membrane"/>
    <property type="evidence" value="ECO:0007669"/>
    <property type="project" value="UniProtKB-SubCell"/>
</dbReference>
<evidence type="ECO:0000256" key="12">
    <source>
        <dbReference type="SAM" id="SignalP"/>
    </source>
</evidence>
<dbReference type="SMART" id="SM00257">
    <property type="entry name" value="LysM"/>
    <property type="match status" value="2"/>
</dbReference>
<proteinExistence type="predicted"/>
<protein>
    <recommendedName>
        <fullName evidence="17">Protein kinase domain-containing protein</fullName>
    </recommendedName>
</protein>
<organism evidence="15 16">
    <name type="scientific">Musa balbisiana</name>
    <name type="common">Banana</name>
    <dbReference type="NCBI Taxonomy" id="52838"/>
    <lineage>
        <taxon>Eukaryota</taxon>
        <taxon>Viridiplantae</taxon>
        <taxon>Streptophyta</taxon>
        <taxon>Embryophyta</taxon>
        <taxon>Tracheophyta</taxon>
        <taxon>Spermatophyta</taxon>
        <taxon>Magnoliopsida</taxon>
        <taxon>Liliopsida</taxon>
        <taxon>Zingiberales</taxon>
        <taxon>Musaceae</taxon>
        <taxon>Musa</taxon>
    </lineage>
</organism>
<evidence type="ECO:0000259" key="13">
    <source>
        <dbReference type="PROSITE" id="PS50011"/>
    </source>
</evidence>
<dbReference type="PROSITE" id="PS00109">
    <property type="entry name" value="PROTEIN_KINASE_TYR"/>
    <property type="match status" value="1"/>
</dbReference>
<feature type="chain" id="PRO_5020194971" description="Protein kinase domain-containing protein" evidence="12">
    <location>
        <begin position="26"/>
        <end position="644"/>
    </location>
</feature>
<evidence type="ECO:0000313" key="16">
    <source>
        <dbReference type="Proteomes" id="UP000317650"/>
    </source>
</evidence>
<name>A0A4S8K8U7_MUSBA</name>
<keyword evidence="3 11" id="KW-0812">Transmembrane</keyword>
<evidence type="ECO:0000256" key="6">
    <source>
        <dbReference type="ARBA" id="ARBA00022840"/>
    </source>
</evidence>
<evidence type="ECO:0000256" key="8">
    <source>
        <dbReference type="ARBA" id="ARBA00023136"/>
    </source>
</evidence>
<dbReference type="SUPFAM" id="SSF56112">
    <property type="entry name" value="Protein kinase-like (PK-like)"/>
    <property type="match status" value="1"/>
</dbReference>
<feature type="transmembrane region" description="Helical" evidence="11">
    <location>
        <begin position="267"/>
        <end position="292"/>
    </location>
</feature>
<dbReference type="InterPro" id="IPR052611">
    <property type="entry name" value="Plant_RLK_LysM"/>
</dbReference>